<evidence type="ECO:0000313" key="2">
    <source>
        <dbReference type="EMBL" id="PSL57038.1"/>
    </source>
</evidence>
<gene>
    <name evidence="2" type="ORF">B0I31_10215</name>
</gene>
<dbReference type="Proteomes" id="UP000241118">
    <property type="component" value="Unassembled WGS sequence"/>
</dbReference>
<evidence type="ECO:0000256" key="1">
    <source>
        <dbReference type="SAM" id="MobiDB-lite"/>
    </source>
</evidence>
<keyword evidence="3" id="KW-1185">Reference proteome</keyword>
<dbReference type="EMBL" id="PYAX01000002">
    <property type="protein sequence ID" value="PSL57038.1"/>
    <property type="molecule type" value="Genomic_DNA"/>
</dbReference>
<protein>
    <recommendedName>
        <fullName evidence="4">Type III secretion system (T3SS) SseB-like protein</fullName>
    </recommendedName>
</protein>
<sequence length="166" mass="17777">MSGPGRFGQSQASRREKNRMTRDNSPETVAELDRLDKAVRAAPAGDTTAQIALWRQTTALEHWFFIARGSADRPRPYAVAAEQGPMICLYSSAARANEAARALGLLDSEDGAAPLFGVPMPTAIDYVASFGQTGVVGVALDHPRLGHHIPLTNLGLLKGWIEGVGR</sequence>
<feature type="compositionally biased region" description="Basic and acidic residues" evidence="1">
    <location>
        <begin position="13"/>
        <end position="28"/>
    </location>
</feature>
<comment type="caution">
    <text evidence="2">The sequence shown here is derived from an EMBL/GenBank/DDBJ whole genome shotgun (WGS) entry which is preliminary data.</text>
</comment>
<dbReference type="AlphaFoldDB" id="A0A2P8IEY8"/>
<evidence type="ECO:0008006" key="4">
    <source>
        <dbReference type="Google" id="ProtNLM"/>
    </source>
</evidence>
<feature type="region of interest" description="Disordered" evidence="1">
    <location>
        <begin position="1"/>
        <end position="28"/>
    </location>
</feature>
<organism evidence="2 3">
    <name type="scientific">Saccharothrix carnea</name>
    <dbReference type="NCBI Taxonomy" id="1280637"/>
    <lineage>
        <taxon>Bacteria</taxon>
        <taxon>Bacillati</taxon>
        <taxon>Actinomycetota</taxon>
        <taxon>Actinomycetes</taxon>
        <taxon>Pseudonocardiales</taxon>
        <taxon>Pseudonocardiaceae</taxon>
        <taxon>Saccharothrix</taxon>
    </lineage>
</organism>
<name>A0A2P8IEY8_SACCR</name>
<evidence type="ECO:0000313" key="3">
    <source>
        <dbReference type="Proteomes" id="UP000241118"/>
    </source>
</evidence>
<reference evidence="2 3" key="1">
    <citation type="submission" date="2018-03" db="EMBL/GenBank/DDBJ databases">
        <title>Genomic Encyclopedia of Type Strains, Phase III (KMG-III): the genomes of soil and plant-associated and newly described type strains.</title>
        <authorList>
            <person name="Whitman W."/>
        </authorList>
    </citation>
    <scope>NUCLEOTIDE SEQUENCE [LARGE SCALE GENOMIC DNA]</scope>
    <source>
        <strain evidence="2 3">CGMCC 4.7097</strain>
    </source>
</reference>
<accession>A0A2P8IEY8</accession>
<proteinExistence type="predicted"/>